<evidence type="ECO:0000313" key="2">
    <source>
        <dbReference type="EMBL" id="PQA88469.1"/>
    </source>
</evidence>
<sequence>MFRERPLIRSFRGRLAVFALAALAAGGFAHAQEKGTEQPSRLSLAQTSDNPFSALVGKRRARSLEDQAGHGVERYVLTSDDRAFLFEERGRTARVRFLCSPEDARIDCALDGSAPSPEIHLLTATRGPRGDVIYKTQEGETLLRIAAYGGATVFWPGEAQGIAASKSFGDDEPLTLAPQNYDAAMRRAQSASAQVSAIVGAAIHFDVGAGRRAADPNAAVLADAVLTAAKGLAEVADDPIGARIIAERIKRVAFLPGAAPGVALNGSVLEILYVPTLDIKGRPSSAKVAHYLEQTL</sequence>
<organism evidence="2 3">
    <name type="scientific">Hyphococcus luteus</name>
    <dbReference type="NCBI Taxonomy" id="2058213"/>
    <lineage>
        <taxon>Bacteria</taxon>
        <taxon>Pseudomonadati</taxon>
        <taxon>Pseudomonadota</taxon>
        <taxon>Alphaproteobacteria</taxon>
        <taxon>Parvularculales</taxon>
        <taxon>Parvularculaceae</taxon>
        <taxon>Hyphococcus</taxon>
    </lineage>
</organism>
<feature type="signal peptide" evidence="1">
    <location>
        <begin position="1"/>
        <end position="31"/>
    </location>
</feature>
<gene>
    <name evidence="2" type="ORF">CW354_09270</name>
</gene>
<comment type="caution">
    <text evidence="2">The sequence shown here is derived from an EMBL/GenBank/DDBJ whole genome shotgun (WGS) entry which is preliminary data.</text>
</comment>
<dbReference type="AlphaFoldDB" id="A0A2S7K7M3"/>
<feature type="chain" id="PRO_5015454892" description="DUF4908 domain-containing protein" evidence="1">
    <location>
        <begin position="32"/>
        <end position="296"/>
    </location>
</feature>
<evidence type="ECO:0000313" key="3">
    <source>
        <dbReference type="Proteomes" id="UP000239504"/>
    </source>
</evidence>
<keyword evidence="1" id="KW-0732">Signal</keyword>
<evidence type="ECO:0008006" key="4">
    <source>
        <dbReference type="Google" id="ProtNLM"/>
    </source>
</evidence>
<evidence type="ECO:0000256" key="1">
    <source>
        <dbReference type="SAM" id="SignalP"/>
    </source>
</evidence>
<reference evidence="2 3" key="1">
    <citation type="submission" date="2017-12" db="EMBL/GenBank/DDBJ databases">
        <authorList>
            <person name="Hurst M.R.H."/>
        </authorList>
    </citation>
    <scope>NUCLEOTIDE SEQUENCE [LARGE SCALE GENOMIC DNA]</scope>
    <source>
        <strain evidence="2 3">SY-3-19</strain>
    </source>
</reference>
<dbReference type="InterPro" id="IPR032591">
    <property type="entry name" value="DUF4908"/>
</dbReference>
<name>A0A2S7K7M3_9PROT</name>
<protein>
    <recommendedName>
        <fullName evidence="4">DUF4908 domain-containing protein</fullName>
    </recommendedName>
</protein>
<dbReference type="EMBL" id="PJCH01000005">
    <property type="protein sequence ID" value="PQA88469.1"/>
    <property type="molecule type" value="Genomic_DNA"/>
</dbReference>
<dbReference type="Pfam" id="PF16252">
    <property type="entry name" value="DUF4908"/>
    <property type="match status" value="1"/>
</dbReference>
<dbReference type="Proteomes" id="UP000239504">
    <property type="component" value="Unassembled WGS sequence"/>
</dbReference>
<accession>A0A2S7K7M3</accession>
<keyword evidence="3" id="KW-1185">Reference proteome</keyword>
<proteinExistence type="predicted"/>